<evidence type="ECO:0000256" key="4">
    <source>
        <dbReference type="ARBA" id="ARBA00023136"/>
    </source>
</evidence>
<evidence type="ECO:0000256" key="7">
    <source>
        <dbReference type="SAM" id="Phobius"/>
    </source>
</evidence>
<reference evidence="9 10" key="1">
    <citation type="journal article" date="2020" name="bioRxiv">
        <title>Whole genome comparisons of ergot fungi reveals the divergence and evolution of species within the genus Claviceps are the result of varying mechanisms driving genome evolution and host range expansion.</title>
        <authorList>
            <person name="Wyka S.A."/>
            <person name="Mondo S.J."/>
            <person name="Liu M."/>
            <person name="Dettman J."/>
            <person name="Nalam V."/>
            <person name="Broders K.D."/>
        </authorList>
    </citation>
    <scope>NUCLEOTIDE SEQUENCE [LARGE SCALE GENOMIC DNA]</scope>
    <source>
        <strain evidence="9 10">LM576</strain>
    </source>
</reference>
<keyword evidence="2 7" id="KW-0812">Transmembrane</keyword>
<dbReference type="Pfam" id="PF20877">
    <property type="entry name" value="Anoctamin_N"/>
    <property type="match status" value="1"/>
</dbReference>
<keyword evidence="5" id="KW-0539">Nucleus</keyword>
<dbReference type="GO" id="GO:0008270">
    <property type="term" value="F:zinc ion binding"/>
    <property type="evidence" value="ECO:0007669"/>
    <property type="project" value="InterPro"/>
</dbReference>
<dbReference type="InterPro" id="IPR021858">
    <property type="entry name" value="Fun_TF"/>
</dbReference>
<feature type="transmembrane region" description="Helical" evidence="7">
    <location>
        <begin position="515"/>
        <end position="538"/>
    </location>
</feature>
<gene>
    <name evidence="9" type="ORF">E4U13_006052</name>
</gene>
<dbReference type="PANTHER" id="PTHR12308">
    <property type="entry name" value="ANOCTAMIN"/>
    <property type="match status" value="1"/>
</dbReference>
<organism evidence="9 10">
    <name type="scientific">Claviceps humidiphila</name>
    <dbReference type="NCBI Taxonomy" id="1294629"/>
    <lineage>
        <taxon>Eukaryota</taxon>
        <taxon>Fungi</taxon>
        <taxon>Dikarya</taxon>
        <taxon>Ascomycota</taxon>
        <taxon>Pezizomycotina</taxon>
        <taxon>Sordariomycetes</taxon>
        <taxon>Hypocreomycetidae</taxon>
        <taxon>Hypocreales</taxon>
        <taxon>Clavicipitaceae</taxon>
        <taxon>Claviceps</taxon>
    </lineage>
</organism>
<dbReference type="CDD" id="cd00067">
    <property type="entry name" value="GAL4"/>
    <property type="match status" value="1"/>
</dbReference>
<dbReference type="InterPro" id="IPR036864">
    <property type="entry name" value="Zn2-C6_fun-type_DNA-bd_sf"/>
</dbReference>
<dbReference type="GO" id="GO:0000981">
    <property type="term" value="F:DNA-binding transcription factor activity, RNA polymerase II-specific"/>
    <property type="evidence" value="ECO:0007669"/>
    <property type="project" value="InterPro"/>
</dbReference>
<feature type="compositionally biased region" description="Low complexity" evidence="6">
    <location>
        <begin position="1236"/>
        <end position="1256"/>
    </location>
</feature>
<accession>A0A9P7TWY9</accession>
<dbReference type="Gene3D" id="4.10.240.10">
    <property type="entry name" value="Zn(2)-C6 fungal-type DNA-binding domain"/>
    <property type="match status" value="1"/>
</dbReference>
<feature type="transmembrane region" description="Helical" evidence="7">
    <location>
        <begin position="440"/>
        <end position="462"/>
    </location>
</feature>
<feature type="transmembrane region" description="Helical" evidence="7">
    <location>
        <begin position="293"/>
        <end position="313"/>
    </location>
</feature>
<dbReference type="Pfam" id="PF04547">
    <property type="entry name" value="Anoctamin"/>
    <property type="match status" value="1"/>
</dbReference>
<evidence type="ECO:0000313" key="10">
    <source>
        <dbReference type="Proteomes" id="UP000732380"/>
    </source>
</evidence>
<dbReference type="InterPro" id="IPR001138">
    <property type="entry name" value="Zn2Cys6_DnaBD"/>
</dbReference>
<dbReference type="InterPro" id="IPR049456">
    <property type="entry name" value="Anoctamin_N_fung"/>
</dbReference>
<dbReference type="GO" id="GO:0016020">
    <property type="term" value="C:membrane"/>
    <property type="evidence" value="ECO:0007669"/>
    <property type="project" value="UniProtKB-SubCell"/>
</dbReference>
<name>A0A9P7TWY9_9HYPO</name>
<feature type="transmembrane region" description="Helical" evidence="7">
    <location>
        <begin position="222"/>
        <end position="239"/>
    </location>
</feature>
<protein>
    <recommendedName>
        <fullName evidence="8">Zn(2)-C6 fungal-type domain-containing protein</fullName>
    </recommendedName>
</protein>
<comment type="caution">
    <text evidence="9">The sequence shown here is derived from an EMBL/GenBank/DDBJ whole genome shotgun (WGS) entry which is preliminary data.</text>
</comment>
<keyword evidence="4 7" id="KW-0472">Membrane</keyword>
<feature type="region of interest" description="Disordered" evidence="6">
    <location>
        <begin position="1"/>
        <end position="23"/>
    </location>
</feature>
<evidence type="ECO:0000256" key="5">
    <source>
        <dbReference type="ARBA" id="ARBA00023242"/>
    </source>
</evidence>
<dbReference type="SUPFAM" id="SSF57701">
    <property type="entry name" value="Zn2/Cys6 DNA-binding domain"/>
    <property type="match status" value="1"/>
</dbReference>
<dbReference type="InterPro" id="IPR049452">
    <property type="entry name" value="Anoctamin_TM"/>
</dbReference>
<dbReference type="InterPro" id="IPR007632">
    <property type="entry name" value="Anoctamin"/>
</dbReference>
<dbReference type="EMBL" id="SRQM01000051">
    <property type="protein sequence ID" value="KAG6120735.1"/>
    <property type="molecule type" value="Genomic_DNA"/>
</dbReference>
<keyword evidence="3 7" id="KW-1133">Transmembrane helix</keyword>
<dbReference type="GO" id="GO:0032541">
    <property type="term" value="C:cortical endoplasmic reticulum"/>
    <property type="evidence" value="ECO:0007669"/>
    <property type="project" value="TreeGrafter"/>
</dbReference>
<feature type="region of interest" description="Disordered" evidence="6">
    <location>
        <begin position="751"/>
        <end position="821"/>
    </location>
</feature>
<feature type="transmembrane region" description="Helical" evidence="7">
    <location>
        <begin position="601"/>
        <end position="620"/>
    </location>
</feature>
<evidence type="ECO:0000256" key="1">
    <source>
        <dbReference type="ARBA" id="ARBA00004141"/>
    </source>
</evidence>
<dbReference type="PANTHER" id="PTHR12308:SF73">
    <property type="entry name" value="ANOCTAMIN"/>
    <property type="match status" value="1"/>
</dbReference>
<feature type="transmembrane region" description="Helical" evidence="7">
    <location>
        <begin position="379"/>
        <end position="400"/>
    </location>
</feature>
<evidence type="ECO:0000256" key="3">
    <source>
        <dbReference type="ARBA" id="ARBA00022989"/>
    </source>
</evidence>
<feature type="domain" description="Zn(2)-C6 fungal-type" evidence="8">
    <location>
        <begin position="831"/>
        <end position="859"/>
    </location>
</feature>
<feature type="transmembrane region" description="Helical" evidence="7">
    <location>
        <begin position="333"/>
        <end position="358"/>
    </location>
</feature>
<dbReference type="GO" id="GO:0005254">
    <property type="term" value="F:chloride channel activity"/>
    <property type="evidence" value="ECO:0007669"/>
    <property type="project" value="TreeGrafter"/>
</dbReference>
<feature type="transmembrane region" description="Helical" evidence="7">
    <location>
        <begin position="568"/>
        <end position="589"/>
    </location>
</feature>
<dbReference type="PROSITE" id="PS50048">
    <property type="entry name" value="ZN2_CY6_FUNGAL_2"/>
    <property type="match status" value="1"/>
</dbReference>
<dbReference type="Pfam" id="PF00172">
    <property type="entry name" value="Zn_clus"/>
    <property type="match status" value="1"/>
</dbReference>
<dbReference type="PROSITE" id="PS00463">
    <property type="entry name" value="ZN2_CY6_FUNGAL_1"/>
    <property type="match status" value="1"/>
</dbReference>
<evidence type="ECO:0000256" key="6">
    <source>
        <dbReference type="SAM" id="MobiDB-lite"/>
    </source>
</evidence>
<dbReference type="Proteomes" id="UP000732380">
    <property type="component" value="Unassembled WGS sequence"/>
</dbReference>
<feature type="region of interest" description="Disordered" evidence="6">
    <location>
        <begin position="891"/>
        <end position="976"/>
    </location>
</feature>
<dbReference type="Pfam" id="PF11951">
    <property type="entry name" value="Fungal_trans_2"/>
    <property type="match status" value="1"/>
</dbReference>
<feature type="compositionally biased region" description="Polar residues" evidence="6">
    <location>
        <begin position="754"/>
        <end position="772"/>
    </location>
</feature>
<keyword evidence="10" id="KW-1185">Reference proteome</keyword>
<feature type="compositionally biased region" description="Basic and acidic residues" evidence="6">
    <location>
        <begin position="898"/>
        <end position="911"/>
    </location>
</feature>
<dbReference type="SMART" id="SM00066">
    <property type="entry name" value="GAL4"/>
    <property type="match status" value="1"/>
</dbReference>
<evidence type="ECO:0000256" key="2">
    <source>
        <dbReference type="ARBA" id="ARBA00022692"/>
    </source>
</evidence>
<feature type="transmembrane region" description="Helical" evidence="7">
    <location>
        <begin position="189"/>
        <end position="216"/>
    </location>
</feature>
<evidence type="ECO:0000259" key="8">
    <source>
        <dbReference type="PROSITE" id="PS50048"/>
    </source>
</evidence>
<feature type="region of interest" description="Disordered" evidence="6">
    <location>
        <begin position="1235"/>
        <end position="1261"/>
    </location>
</feature>
<proteinExistence type="predicted"/>
<evidence type="ECO:0000313" key="9">
    <source>
        <dbReference type="EMBL" id="KAG6120735.1"/>
    </source>
</evidence>
<comment type="subcellular location">
    <subcellularLocation>
        <location evidence="1">Membrane</location>
        <topology evidence="1">Multi-pass membrane protein</topology>
    </subcellularLocation>
</comment>
<sequence length="1372" mass="153050">MTGLRQLYGKQDNETSSDNFGLRGANHQANDFNLLERAEAEAGFVQLIEALTNVGLATEVRSGDSGSLLVFVKIASADLLAQQVYRGRLQDWLQGIRTSGPNPDLNKALQDEPVTEAERLRLVYQLIIRPENDSGAGINQASSKWKYVGDIFPLHDQQFNRSWIQKWSKKWFLDEADLEDIRNKFGESIAFYFAFLRSYFVFLAFPSAMGFAAWMLLGQFSSVYALGCGLWSVIFLEYWKKKEVDLAVQWGVRGVSAIQLPRPEFEWDYEAEDVVTGEPVKVYSYKKRFQTQLLQIPFAIACIVVLGGLVVIANSLEIFITQVYDGPGKQYLVFVPTMILVVFTPTFSAVLMKAASVLTHRENYNTVDAHKAALVQKQFVLNFMTSYMALLFTGFVYIPFGDILLPFLDFWRHTAQTLTFSEKTLPTQQFRINPERISSQMFYCTVTAQVVNFATEVIVPYAKQKAFAKAKELQSRQPEVQDEPEEAAFLKRVRDECALETYDVTDDYREMVMQFGYLSLFSVAWPMAACCFLINNWVELRSDGLKIAVSCKRPIPWRSDSIGPWLDALGFLSWLGSITSAAIVFLCSGAKNGNRGTASQITAWGCLLSVLLAEHFYLLMQQVVRMLMNKVESIGVQRERRERYLMKKRLLAENLGQAATSKAAVPGIQTGEKMTREALEDEAREASVRGRGGSGEMFWQRQRGMEETILIGRRLIEVQMAAAKGKTTRSAEAAAPSPKAVTNLHRFYHINDPSHAQSPTQQLPQSGESPSATPDIGHRTSDIGNLGILQGPPPHPDNKDRPVPSRVRQAGHTSVLSPCGMSTPRNRFHDGCWTCKAKRFQCDRTRPHCLTCTQKGFKCEGYEMRLKWGTGIASRGRFAGASQPVEAAIPPRVKGRHRDLLREERRREAAAREASAAGFDARDAARAAMSSDSESSPSHLSDLPRLGPELTVQEPKPAQDGLAKQDVAQPPVSRSKPKVIPPWILKLGDDEVRLFSDFVDHGINTLFSTSVNDEDNILAKHLPRISQESDALCAICITIQASLCGRPEAQHLIFKYFDMALSCFRAELGNSVMQLKDGTFAAGLMLSTLGLNRGCGWTMHLHGIYNVSLTRGLQEPLNSQPPFRKHLIEVLGYLDLPGFAVGRQNPSIGIWRRHCRELGYLCRPPQVDSVEFVSGLPRSLLDLLSAIDGMEITEEDLWDWPGSPGSLTQCHLWEAYRLAGIISLRHPQLYTPIQISDPLPSSPSEGDGSSQASSGSRRAVPTATDVVVTRIISHVDAITRAYVGSDGHRDSLLFNAIDYPLFVAGIEADVMNARPELKDAIKNCFAVRQEAFKYPSRGTALLDMMEEWWTCSRDGRSINDLATSRGLELGLL</sequence>
<feature type="compositionally biased region" description="Low complexity" evidence="6">
    <location>
        <begin position="926"/>
        <end position="941"/>
    </location>
</feature>